<reference evidence="3 4" key="1">
    <citation type="journal article" date="2014" name="Genome Announc.">
        <title>Draft Genome Sequence of Magnetospirillum sp. Strain SO-1, a Freshwater Magnetotactic Bacterium Isolated from the Ol'khovka River, Russia.</title>
        <authorList>
            <person name="Grouzdev D.S."/>
            <person name="Dziuba M.V."/>
            <person name="Sukhacheva M.S."/>
            <person name="Mardanov A.V."/>
            <person name="Beletskiy A.V."/>
            <person name="Kuznetsov B.B."/>
            <person name="Skryabin K.G."/>
        </authorList>
    </citation>
    <scope>NUCLEOTIDE SEQUENCE [LARGE SCALE GENOMIC DNA]</scope>
    <source>
        <strain evidence="3 4">SO-1</strain>
    </source>
</reference>
<dbReference type="InterPro" id="IPR008207">
    <property type="entry name" value="Sig_transdc_His_kin_Hpt_dom"/>
</dbReference>
<dbReference type="AlphaFoldDB" id="M3A8H6"/>
<dbReference type="OrthoDB" id="8116512at2"/>
<gene>
    <name evidence="3" type="ORF">H261_16483</name>
</gene>
<evidence type="ECO:0000313" key="3">
    <source>
        <dbReference type="EMBL" id="EME68829.1"/>
    </source>
</evidence>
<evidence type="ECO:0000256" key="1">
    <source>
        <dbReference type="ARBA" id="ARBA00023012"/>
    </source>
</evidence>
<feature type="domain" description="HPt" evidence="2">
    <location>
        <begin position="14"/>
        <end position="101"/>
    </location>
</feature>
<dbReference type="SUPFAM" id="SSF47226">
    <property type="entry name" value="Histidine-containing phosphotransfer domain, HPT domain"/>
    <property type="match status" value="1"/>
</dbReference>
<comment type="caution">
    <text evidence="3">The sequence shown here is derived from an EMBL/GenBank/DDBJ whole genome shotgun (WGS) entry which is preliminary data.</text>
</comment>
<dbReference type="InterPro" id="IPR036641">
    <property type="entry name" value="HPT_dom_sf"/>
</dbReference>
<dbReference type="Gene3D" id="1.20.120.160">
    <property type="entry name" value="HPT domain"/>
    <property type="match status" value="1"/>
</dbReference>
<name>M3A8H6_9PROT</name>
<organism evidence="3 4">
    <name type="scientific">Paramagnetospirillum caucaseum</name>
    <dbReference type="NCBI Taxonomy" id="1244869"/>
    <lineage>
        <taxon>Bacteria</taxon>
        <taxon>Pseudomonadati</taxon>
        <taxon>Pseudomonadota</taxon>
        <taxon>Alphaproteobacteria</taxon>
        <taxon>Rhodospirillales</taxon>
        <taxon>Magnetospirillaceae</taxon>
        <taxon>Paramagnetospirillum</taxon>
    </lineage>
</organism>
<dbReference type="Proteomes" id="UP000011744">
    <property type="component" value="Unassembled WGS sequence"/>
</dbReference>
<evidence type="ECO:0000313" key="4">
    <source>
        <dbReference type="Proteomes" id="UP000011744"/>
    </source>
</evidence>
<dbReference type="STRING" id="1244869.H261_16483"/>
<dbReference type="RefSeq" id="WP_008619623.1">
    <property type="nucleotide sequence ID" value="NZ_AONQ01000051.1"/>
</dbReference>
<proteinExistence type="predicted"/>
<evidence type="ECO:0000259" key="2">
    <source>
        <dbReference type="Pfam" id="PF01627"/>
    </source>
</evidence>
<dbReference type="GO" id="GO:0004672">
    <property type="term" value="F:protein kinase activity"/>
    <property type="evidence" value="ECO:0007669"/>
    <property type="project" value="UniProtKB-ARBA"/>
</dbReference>
<sequence length="114" mass="12001">MTGETPGFTDFMAELTAEFRRDLPGYDAALAAAWADAAGGDDPAGGLARLRAQVHRLAGQGLTFGYPEISARAESLERALIAARPVERLADDVAELRRAIALALENQGDGPAVH</sequence>
<dbReference type="EMBL" id="AONQ01000051">
    <property type="protein sequence ID" value="EME68829.1"/>
    <property type="molecule type" value="Genomic_DNA"/>
</dbReference>
<accession>M3A8H6</accession>
<dbReference type="Pfam" id="PF01627">
    <property type="entry name" value="Hpt"/>
    <property type="match status" value="1"/>
</dbReference>
<protein>
    <recommendedName>
        <fullName evidence="2">HPt domain-containing protein</fullName>
    </recommendedName>
</protein>
<dbReference type="GO" id="GO:0000160">
    <property type="term" value="P:phosphorelay signal transduction system"/>
    <property type="evidence" value="ECO:0007669"/>
    <property type="project" value="UniProtKB-KW"/>
</dbReference>
<keyword evidence="4" id="KW-1185">Reference proteome</keyword>
<keyword evidence="1" id="KW-0902">Two-component regulatory system</keyword>
<dbReference type="PATRIC" id="fig|1244869.3.peg.3307"/>